<organism evidence="1 2">
    <name type="scientific">Diaporthe vaccinii</name>
    <dbReference type="NCBI Taxonomy" id="105482"/>
    <lineage>
        <taxon>Eukaryota</taxon>
        <taxon>Fungi</taxon>
        <taxon>Dikarya</taxon>
        <taxon>Ascomycota</taxon>
        <taxon>Pezizomycotina</taxon>
        <taxon>Sordariomycetes</taxon>
        <taxon>Sordariomycetidae</taxon>
        <taxon>Diaporthales</taxon>
        <taxon>Diaporthaceae</taxon>
        <taxon>Diaporthe</taxon>
        <taxon>Diaporthe eres species complex</taxon>
    </lineage>
</organism>
<gene>
    <name evidence="1" type="ORF">FJTKL_00067</name>
</gene>
<sequence>MASCPWCEFGSPRRVVLKALGKYQDTSRWGFWGKGCEDFPSTADLLPFDLIDLDTRTQLALSRASVNLEFPLGGNFSDRRIPSPKEQVGSVRSTRQVKIDRLSVWRALVEQDMPDVQAVK</sequence>
<keyword evidence="2" id="KW-1185">Reference proteome</keyword>
<evidence type="ECO:0000313" key="2">
    <source>
        <dbReference type="Proteomes" id="UP001600888"/>
    </source>
</evidence>
<accession>A0ABR4E4K4</accession>
<comment type="caution">
    <text evidence="1">The sequence shown here is derived from an EMBL/GenBank/DDBJ whole genome shotgun (WGS) entry which is preliminary data.</text>
</comment>
<evidence type="ECO:0000313" key="1">
    <source>
        <dbReference type="EMBL" id="KAL2277363.1"/>
    </source>
</evidence>
<reference evidence="1 2" key="1">
    <citation type="submission" date="2024-03" db="EMBL/GenBank/DDBJ databases">
        <title>A high-quality draft genome sequence of Diaporthe vaccinii, a causative agent of upright dieback and viscid rot disease in cranberry plants.</title>
        <authorList>
            <person name="Sarrasin M."/>
            <person name="Lang B.F."/>
            <person name="Burger G."/>
        </authorList>
    </citation>
    <scope>NUCLEOTIDE SEQUENCE [LARGE SCALE GENOMIC DNA]</scope>
    <source>
        <strain evidence="1 2">IS7</strain>
    </source>
</reference>
<dbReference type="EMBL" id="JBAWTH010000101">
    <property type="protein sequence ID" value="KAL2277363.1"/>
    <property type="molecule type" value="Genomic_DNA"/>
</dbReference>
<name>A0ABR4E4K4_9PEZI</name>
<proteinExistence type="predicted"/>
<dbReference type="Proteomes" id="UP001600888">
    <property type="component" value="Unassembled WGS sequence"/>
</dbReference>
<protein>
    <submittedName>
        <fullName evidence="1">Uncharacterized protein</fullName>
    </submittedName>
</protein>